<dbReference type="AlphaFoldDB" id="A0AAD6T9X1"/>
<dbReference type="EMBL" id="JARJCM010000018">
    <property type="protein sequence ID" value="KAJ7041155.1"/>
    <property type="molecule type" value="Genomic_DNA"/>
</dbReference>
<name>A0AAD6T9X1_9AGAR</name>
<sequence length="100" mass="11263">MCYVEVVADRYTVCQVIMARIPPAIRSDLTVLQHLEILYETGNVRDCGNEGCKASSAHKHRAPNCGCAAYRTNDPRIRNQFRTYCPACTESMPAPSRSRR</sequence>
<evidence type="ECO:0000313" key="1">
    <source>
        <dbReference type="EMBL" id="KAJ7041155.1"/>
    </source>
</evidence>
<gene>
    <name evidence="1" type="ORF">C8F04DRAFT_170909</name>
</gene>
<evidence type="ECO:0000313" key="2">
    <source>
        <dbReference type="Proteomes" id="UP001218188"/>
    </source>
</evidence>
<accession>A0AAD6T9X1</accession>
<dbReference type="Proteomes" id="UP001218188">
    <property type="component" value="Unassembled WGS sequence"/>
</dbReference>
<proteinExistence type="predicted"/>
<reference evidence="1" key="1">
    <citation type="submission" date="2023-03" db="EMBL/GenBank/DDBJ databases">
        <title>Massive genome expansion in bonnet fungi (Mycena s.s.) driven by repeated elements and novel gene families across ecological guilds.</title>
        <authorList>
            <consortium name="Lawrence Berkeley National Laboratory"/>
            <person name="Harder C.B."/>
            <person name="Miyauchi S."/>
            <person name="Viragh M."/>
            <person name="Kuo A."/>
            <person name="Thoen E."/>
            <person name="Andreopoulos B."/>
            <person name="Lu D."/>
            <person name="Skrede I."/>
            <person name="Drula E."/>
            <person name="Henrissat B."/>
            <person name="Morin E."/>
            <person name="Kohler A."/>
            <person name="Barry K."/>
            <person name="LaButti K."/>
            <person name="Morin E."/>
            <person name="Salamov A."/>
            <person name="Lipzen A."/>
            <person name="Mereny Z."/>
            <person name="Hegedus B."/>
            <person name="Baldrian P."/>
            <person name="Stursova M."/>
            <person name="Weitz H."/>
            <person name="Taylor A."/>
            <person name="Grigoriev I.V."/>
            <person name="Nagy L.G."/>
            <person name="Martin F."/>
            <person name="Kauserud H."/>
        </authorList>
    </citation>
    <scope>NUCLEOTIDE SEQUENCE</scope>
    <source>
        <strain evidence="1">CBHHK200</strain>
    </source>
</reference>
<protein>
    <submittedName>
        <fullName evidence="1">Uncharacterized protein</fullName>
    </submittedName>
</protein>
<organism evidence="1 2">
    <name type="scientific">Mycena alexandri</name>
    <dbReference type="NCBI Taxonomy" id="1745969"/>
    <lineage>
        <taxon>Eukaryota</taxon>
        <taxon>Fungi</taxon>
        <taxon>Dikarya</taxon>
        <taxon>Basidiomycota</taxon>
        <taxon>Agaricomycotina</taxon>
        <taxon>Agaricomycetes</taxon>
        <taxon>Agaricomycetidae</taxon>
        <taxon>Agaricales</taxon>
        <taxon>Marasmiineae</taxon>
        <taxon>Mycenaceae</taxon>
        <taxon>Mycena</taxon>
    </lineage>
</organism>
<keyword evidence="2" id="KW-1185">Reference proteome</keyword>
<comment type="caution">
    <text evidence="1">The sequence shown here is derived from an EMBL/GenBank/DDBJ whole genome shotgun (WGS) entry which is preliminary data.</text>
</comment>